<name>A0A8S5N9V6_9CAUD</name>
<organism evidence="1">
    <name type="scientific">Siphoviridae sp. ct8hR1</name>
    <dbReference type="NCBI Taxonomy" id="2826172"/>
    <lineage>
        <taxon>Viruses</taxon>
        <taxon>Duplodnaviria</taxon>
        <taxon>Heunggongvirae</taxon>
        <taxon>Uroviricota</taxon>
        <taxon>Caudoviricetes</taxon>
    </lineage>
</organism>
<dbReference type="EMBL" id="BK015113">
    <property type="protein sequence ID" value="DAD91433.1"/>
    <property type="molecule type" value="Genomic_DNA"/>
</dbReference>
<sequence length="148" mass="16417">MAKNKLINGRAYDWNSIDIAVPGMQNIEITDISYGSKQEEEAVYGKGGDPRGYGTGNHSSDVTVSMSREDFNEYCRVLKKNGVKRLFNYVIPKITVSFANEEEKTTTDIINKVKFSETSFKAAQGDKTLKVELKGTAYGGVKYNGLRA</sequence>
<proteinExistence type="predicted"/>
<accession>A0A8S5N9V6</accession>
<reference evidence="1" key="1">
    <citation type="journal article" date="2021" name="Proc. Natl. Acad. Sci. U.S.A.">
        <title>A Catalog of Tens of Thousands of Viruses from Human Metagenomes Reveals Hidden Associations with Chronic Diseases.</title>
        <authorList>
            <person name="Tisza M.J."/>
            <person name="Buck C.B."/>
        </authorList>
    </citation>
    <scope>NUCLEOTIDE SEQUENCE</scope>
    <source>
        <strain evidence="1">Ct8hR1</strain>
    </source>
</reference>
<evidence type="ECO:0008006" key="2">
    <source>
        <dbReference type="Google" id="ProtNLM"/>
    </source>
</evidence>
<evidence type="ECO:0000313" key="1">
    <source>
        <dbReference type="EMBL" id="DAD91433.1"/>
    </source>
</evidence>
<protein>
    <recommendedName>
        <fullName evidence="2">Tail tube protein</fullName>
    </recommendedName>
</protein>